<feature type="region of interest" description="Disordered" evidence="1">
    <location>
        <begin position="106"/>
        <end position="158"/>
    </location>
</feature>
<evidence type="ECO:0000256" key="1">
    <source>
        <dbReference type="SAM" id="MobiDB-lite"/>
    </source>
</evidence>
<accession>I1QT38</accession>
<evidence type="ECO:0000313" key="3">
    <source>
        <dbReference type="Proteomes" id="UP000007306"/>
    </source>
</evidence>
<dbReference type="Proteomes" id="UP000007306">
    <property type="component" value="Chromosome 10"/>
</dbReference>
<dbReference type="Gramene" id="ORGLA10G0037100.1">
    <property type="protein sequence ID" value="ORGLA10G0037100.1"/>
    <property type="gene ID" value="ORGLA10G0037100"/>
</dbReference>
<keyword evidence="3" id="KW-1185">Reference proteome</keyword>
<evidence type="ECO:0000313" key="2">
    <source>
        <dbReference type="EnsemblPlants" id="ORGLA10G0037100.1"/>
    </source>
</evidence>
<feature type="compositionally biased region" description="Basic residues" evidence="1">
    <location>
        <begin position="149"/>
        <end position="158"/>
    </location>
</feature>
<dbReference type="HOGENOM" id="CLU_081430_1_0_1"/>
<dbReference type="EnsemblPlants" id="ORGLA10G0037100.1">
    <property type="protein sequence ID" value="ORGLA10G0037100.1"/>
    <property type="gene ID" value="ORGLA10G0037100"/>
</dbReference>
<name>I1QT38_ORYGL</name>
<dbReference type="PANTHER" id="PTHR44137:SF63">
    <property type="entry name" value="OS10G0188200 PROTEIN"/>
    <property type="match status" value="1"/>
</dbReference>
<sequence length="246" mass="26280">MAMASNNDENERREQAEKALQRAEELFAAGNVRSAHLQAGRAKRLCPSLPGVASAAAAYEVHAAARPGKGGNNWRAVLGMRYGGAATLDTIKDQFQRLSLLLLHHPDDDNNNNTGRRAAVEGAGRARTPSRPSPPAPPWRTTTTARAGARTRRRRPTTTRCLRRRCSCTCRARPSSSTAPPARASSLARWGGWSSRNEVRPVHRVAEPAVAEEAVGEEGATRRAGAAGGVPVPGEVPGVWGAVRVH</sequence>
<proteinExistence type="predicted"/>
<dbReference type="STRING" id="4538.I1QT38"/>
<dbReference type="AlphaFoldDB" id="I1QT38"/>
<feature type="compositionally biased region" description="Low complexity" evidence="1">
    <location>
        <begin position="139"/>
        <end position="148"/>
    </location>
</feature>
<dbReference type="PANTHER" id="PTHR44137">
    <property type="entry name" value="BNAC03G44070D PROTEIN"/>
    <property type="match status" value="1"/>
</dbReference>
<organism evidence="2 3">
    <name type="scientific">Oryza glaberrima</name>
    <name type="common">African rice</name>
    <dbReference type="NCBI Taxonomy" id="4538"/>
    <lineage>
        <taxon>Eukaryota</taxon>
        <taxon>Viridiplantae</taxon>
        <taxon>Streptophyta</taxon>
        <taxon>Embryophyta</taxon>
        <taxon>Tracheophyta</taxon>
        <taxon>Spermatophyta</taxon>
        <taxon>Magnoliopsida</taxon>
        <taxon>Liliopsida</taxon>
        <taxon>Poales</taxon>
        <taxon>Poaceae</taxon>
        <taxon>BOP clade</taxon>
        <taxon>Oryzoideae</taxon>
        <taxon>Oryzeae</taxon>
        <taxon>Oryzinae</taxon>
        <taxon>Oryza</taxon>
    </lineage>
</organism>
<protein>
    <recommendedName>
        <fullName evidence="4">J domain-containing protein</fullName>
    </recommendedName>
</protein>
<reference evidence="2" key="1">
    <citation type="submission" date="2015-06" db="UniProtKB">
        <authorList>
            <consortium name="EnsemblPlants"/>
        </authorList>
    </citation>
    <scope>IDENTIFICATION</scope>
</reference>
<evidence type="ECO:0008006" key="4">
    <source>
        <dbReference type="Google" id="ProtNLM"/>
    </source>
</evidence>
<reference evidence="2 3" key="2">
    <citation type="submission" date="2018-04" db="EMBL/GenBank/DDBJ databases">
        <title>OglaRS2 (Oryza glaberrima Reference Sequence Version 2).</title>
        <authorList>
            <person name="Zhang J."/>
            <person name="Kudrna D."/>
            <person name="Lee S."/>
            <person name="Talag J."/>
            <person name="Rajasekar S."/>
            <person name="Wing R.A."/>
        </authorList>
    </citation>
    <scope>NUCLEOTIDE SEQUENCE [LARGE SCALE GENOMIC DNA]</scope>
    <source>
        <strain evidence="2 3">cv. IRGC 96717</strain>
    </source>
</reference>
<feature type="compositionally biased region" description="Low complexity" evidence="1">
    <location>
        <begin position="111"/>
        <end position="130"/>
    </location>
</feature>